<dbReference type="GO" id="GO:0006782">
    <property type="term" value="P:protoporphyrinogen IX biosynthetic process"/>
    <property type="evidence" value="ECO:0007669"/>
    <property type="project" value="UniProtKB-UniRule"/>
</dbReference>
<keyword evidence="5 8" id="KW-0808">Transferase</keyword>
<evidence type="ECO:0000256" key="1">
    <source>
        <dbReference type="ARBA" id="ARBA00002869"/>
    </source>
</evidence>
<comment type="subunit">
    <text evidence="4 8">Monomer.</text>
</comment>
<evidence type="ECO:0000256" key="4">
    <source>
        <dbReference type="ARBA" id="ARBA00011245"/>
    </source>
</evidence>
<sequence>MEPKRLRIGSRESLLAVAQTRLVIEQLKANYPELSFELVTLKTTGDKILNKTLDKIGGKGLFVKELDQALLDGRIDMAVHSMKDLPMEISDDLPVAAVPKRGDPRDVLVLPSSGDFEEFGQVIGSSSARRVLQVRRLFPEAEFQSIRGNIHTRLRKLDKGQYSSLIMAAAGLKRAGLKERISRYFSVEEMLPAAGQGTLCVQVRKDFDQSLFSCIHDRETELVTEAERSFVRALDGGCSSPIAAYAEITGSDLCLTGLYYNAADNTGRKMSITGKAQDAGGLGRRLAEQIQE</sequence>
<dbReference type="InterPro" id="IPR000860">
    <property type="entry name" value="HemC"/>
</dbReference>
<keyword evidence="6 8" id="KW-0627">Porphyrin biosynthesis</keyword>
<evidence type="ECO:0000256" key="6">
    <source>
        <dbReference type="ARBA" id="ARBA00023244"/>
    </source>
</evidence>
<dbReference type="InterPro" id="IPR022419">
    <property type="entry name" value="Porphobilin_deaminase_cofac_BS"/>
</dbReference>
<dbReference type="FunFam" id="3.40.190.10:FF:000005">
    <property type="entry name" value="Porphobilinogen deaminase"/>
    <property type="match status" value="1"/>
</dbReference>
<proteinExistence type="inferred from homology"/>
<dbReference type="AlphaFoldDB" id="A0A6N2TGP2"/>
<evidence type="ECO:0000256" key="8">
    <source>
        <dbReference type="HAMAP-Rule" id="MF_00260"/>
    </source>
</evidence>
<name>A0A6N2TGP2_9FIRM</name>
<evidence type="ECO:0000313" key="11">
    <source>
        <dbReference type="EMBL" id="VYT04029.1"/>
    </source>
</evidence>
<comment type="miscellaneous">
    <text evidence="8">The porphobilinogen subunits are added to the dipyrromethane group.</text>
</comment>
<dbReference type="Gene3D" id="3.30.160.40">
    <property type="entry name" value="Porphobilinogen deaminase, C-terminal domain"/>
    <property type="match status" value="1"/>
</dbReference>
<dbReference type="SUPFAM" id="SSF53850">
    <property type="entry name" value="Periplasmic binding protein-like II"/>
    <property type="match status" value="1"/>
</dbReference>
<evidence type="ECO:0000256" key="5">
    <source>
        <dbReference type="ARBA" id="ARBA00022679"/>
    </source>
</evidence>
<feature type="domain" description="Porphobilinogen deaminase N-terminal" evidence="9">
    <location>
        <begin position="6"/>
        <end position="207"/>
    </location>
</feature>
<evidence type="ECO:0000259" key="10">
    <source>
        <dbReference type="Pfam" id="PF03900"/>
    </source>
</evidence>
<evidence type="ECO:0000259" key="9">
    <source>
        <dbReference type="Pfam" id="PF01379"/>
    </source>
</evidence>
<comment type="pathway">
    <text evidence="2">Porphyrin-containing compound metabolism; protoporphyrin-IX biosynthesis; coproporphyrinogen-III from 5-aminolevulinate: step 2/4.</text>
</comment>
<protein>
    <recommendedName>
        <fullName evidence="8">Porphobilinogen deaminase</fullName>
        <shortName evidence="8">PBG</shortName>
        <ecNumber evidence="8">2.5.1.61</ecNumber>
    </recommendedName>
    <alternativeName>
        <fullName evidence="8">Hydroxymethylbilane synthase</fullName>
        <shortName evidence="8">HMBS</shortName>
    </alternativeName>
    <alternativeName>
        <fullName evidence="8">Pre-uroporphyrinogen synthase</fullName>
    </alternativeName>
</protein>
<reference evidence="11" key="1">
    <citation type="submission" date="2019-11" db="EMBL/GenBank/DDBJ databases">
        <authorList>
            <person name="Feng L."/>
        </authorList>
    </citation>
    <scope>NUCLEOTIDE SEQUENCE</scope>
    <source>
        <strain evidence="11">AcaccaeLFYP115</strain>
    </source>
</reference>
<feature type="domain" description="Porphobilinogen deaminase C-terminal" evidence="10">
    <location>
        <begin position="225"/>
        <end position="291"/>
    </location>
</feature>
<comment type="function">
    <text evidence="1 8">Tetrapolymerization of the monopyrrole PBG into the hydroxymethylbilane pre-uroporphyrinogen in several discrete steps.</text>
</comment>
<evidence type="ECO:0000256" key="2">
    <source>
        <dbReference type="ARBA" id="ARBA00004735"/>
    </source>
</evidence>
<feature type="modified residue" description="S-(dipyrrolylmethanemethyl)cysteine" evidence="8">
    <location>
        <position position="238"/>
    </location>
</feature>
<dbReference type="PROSITE" id="PS00533">
    <property type="entry name" value="PORPHOBILINOGEN_DEAM"/>
    <property type="match status" value="1"/>
</dbReference>
<dbReference type="HAMAP" id="MF_00260">
    <property type="entry name" value="Porphobil_deam"/>
    <property type="match status" value="1"/>
</dbReference>
<dbReference type="PANTHER" id="PTHR11557">
    <property type="entry name" value="PORPHOBILINOGEN DEAMINASE"/>
    <property type="match status" value="1"/>
</dbReference>
<comment type="similarity">
    <text evidence="3 8">Belongs to the HMBS family.</text>
</comment>
<dbReference type="InterPro" id="IPR022417">
    <property type="entry name" value="Porphobilin_deaminase_N"/>
</dbReference>
<dbReference type="NCBIfam" id="TIGR00212">
    <property type="entry name" value="hemC"/>
    <property type="match status" value="1"/>
</dbReference>
<dbReference type="Pfam" id="PF03900">
    <property type="entry name" value="Porphobil_deamC"/>
    <property type="match status" value="1"/>
</dbReference>
<accession>A0A6N2TGP2</accession>
<dbReference type="PIRSF" id="PIRSF001438">
    <property type="entry name" value="4pyrrol_synth_OHMeBilane_synth"/>
    <property type="match status" value="1"/>
</dbReference>
<dbReference type="Gene3D" id="3.40.190.10">
    <property type="entry name" value="Periplasmic binding protein-like II"/>
    <property type="match status" value="2"/>
</dbReference>
<dbReference type="Pfam" id="PF01379">
    <property type="entry name" value="Porphobil_deam"/>
    <property type="match status" value="1"/>
</dbReference>
<comment type="catalytic activity">
    <reaction evidence="7 8">
        <text>4 porphobilinogen + H2O = hydroxymethylbilane + 4 NH4(+)</text>
        <dbReference type="Rhea" id="RHEA:13185"/>
        <dbReference type="ChEBI" id="CHEBI:15377"/>
        <dbReference type="ChEBI" id="CHEBI:28938"/>
        <dbReference type="ChEBI" id="CHEBI:57845"/>
        <dbReference type="ChEBI" id="CHEBI:58126"/>
        <dbReference type="EC" id="2.5.1.61"/>
    </reaction>
</comment>
<dbReference type="PRINTS" id="PR00151">
    <property type="entry name" value="PORPHBDMNASE"/>
</dbReference>
<evidence type="ECO:0000256" key="3">
    <source>
        <dbReference type="ARBA" id="ARBA00005638"/>
    </source>
</evidence>
<gene>
    <name evidence="8 11" type="primary">hemC</name>
    <name evidence="11" type="ORF">ACLFYP115_01409</name>
</gene>
<dbReference type="CDD" id="cd13647">
    <property type="entry name" value="PBP2_PBGD_2"/>
    <property type="match status" value="1"/>
</dbReference>
<organism evidence="11">
    <name type="scientific">Anaerostipes caccae</name>
    <dbReference type="NCBI Taxonomy" id="105841"/>
    <lineage>
        <taxon>Bacteria</taxon>
        <taxon>Bacillati</taxon>
        <taxon>Bacillota</taxon>
        <taxon>Clostridia</taxon>
        <taxon>Lachnospirales</taxon>
        <taxon>Lachnospiraceae</taxon>
        <taxon>Anaerostipes</taxon>
    </lineage>
</organism>
<dbReference type="EMBL" id="CACRSQ010000003">
    <property type="protein sequence ID" value="VYT04029.1"/>
    <property type="molecule type" value="Genomic_DNA"/>
</dbReference>
<dbReference type="GO" id="GO:0005737">
    <property type="term" value="C:cytoplasm"/>
    <property type="evidence" value="ECO:0007669"/>
    <property type="project" value="UniProtKB-UniRule"/>
</dbReference>
<dbReference type="EC" id="2.5.1.61" evidence="8"/>
<comment type="cofactor">
    <cofactor evidence="8">
        <name>dipyrromethane</name>
        <dbReference type="ChEBI" id="CHEBI:60342"/>
    </cofactor>
    <text evidence="8">Binds 1 dipyrromethane group covalently.</text>
</comment>
<evidence type="ECO:0000256" key="7">
    <source>
        <dbReference type="ARBA" id="ARBA00048169"/>
    </source>
</evidence>
<dbReference type="InterPro" id="IPR036803">
    <property type="entry name" value="Porphobilinogen_deaminase_C_sf"/>
</dbReference>
<dbReference type="FunFam" id="3.40.190.10:FF:000004">
    <property type="entry name" value="Porphobilinogen deaminase"/>
    <property type="match status" value="1"/>
</dbReference>
<dbReference type="SUPFAM" id="SSF54782">
    <property type="entry name" value="Porphobilinogen deaminase (hydroxymethylbilane synthase), C-terminal domain"/>
    <property type="match status" value="1"/>
</dbReference>
<dbReference type="PANTHER" id="PTHR11557:SF0">
    <property type="entry name" value="PORPHOBILINOGEN DEAMINASE"/>
    <property type="match status" value="1"/>
</dbReference>
<dbReference type="RefSeq" id="WP_006567063.1">
    <property type="nucleotide sequence ID" value="NZ_BAABZP010000002.1"/>
</dbReference>
<dbReference type="GO" id="GO:0004418">
    <property type="term" value="F:hydroxymethylbilane synthase activity"/>
    <property type="evidence" value="ECO:0007669"/>
    <property type="project" value="UniProtKB-UniRule"/>
</dbReference>
<dbReference type="InterPro" id="IPR022418">
    <property type="entry name" value="Porphobilinogen_deaminase_C"/>
</dbReference>